<proteinExistence type="predicted"/>
<dbReference type="EMBL" id="RRYP01002526">
    <property type="protein sequence ID" value="TNV84679.1"/>
    <property type="molecule type" value="Genomic_DNA"/>
</dbReference>
<keyword evidence="2" id="KW-1185">Reference proteome</keyword>
<comment type="caution">
    <text evidence="1">The sequence shown here is derived from an EMBL/GenBank/DDBJ whole genome shotgun (WGS) entry which is preliminary data.</text>
</comment>
<protein>
    <submittedName>
        <fullName evidence="1">Uncharacterized protein</fullName>
    </submittedName>
</protein>
<dbReference type="AlphaFoldDB" id="A0A8J8T706"/>
<sequence>MHQLDIFQVEYLEQLDKSQTSISHTQDSVPQKSMKAFEIEKALKLIDQSNLENNQSPIAHEGIKGIGLLQVSQQADSSRLITPLSQKARSKGQGNKGTKVNNNIVQRAEIDQGNRNPGKMICEIEFYQNSNNYKIITDNINSKGNQRKIGFESVEQQDYEAYLQIDNNHIKQSLKIVNGLAKIIDHNFL</sequence>
<reference evidence="1" key="1">
    <citation type="submission" date="2019-06" db="EMBL/GenBank/DDBJ databases">
        <authorList>
            <person name="Zheng W."/>
        </authorList>
    </citation>
    <scope>NUCLEOTIDE SEQUENCE</scope>
    <source>
        <strain evidence="1">QDHG01</strain>
    </source>
</reference>
<evidence type="ECO:0000313" key="2">
    <source>
        <dbReference type="Proteomes" id="UP000785679"/>
    </source>
</evidence>
<organism evidence="1 2">
    <name type="scientific">Halteria grandinella</name>
    <dbReference type="NCBI Taxonomy" id="5974"/>
    <lineage>
        <taxon>Eukaryota</taxon>
        <taxon>Sar</taxon>
        <taxon>Alveolata</taxon>
        <taxon>Ciliophora</taxon>
        <taxon>Intramacronucleata</taxon>
        <taxon>Spirotrichea</taxon>
        <taxon>Stichotrichia</taxon>
        <taxon>Sporadotrichida</taxon>
        <taxon>Halteriidae</taxon>
        <taxon>Halteria</taxon>
    </lineage>
</organism>
<evidence type="ECO:0000313" key="1">
    <source>
        <dbReference type="EMBL" id="TNV84679.1"/>
    </source>
</evidence>
<dbReference type="Proteomes" id="UP000785679">
    <property type="component" value="Unassembled WGS sequence"/>
</dbReference>
<name>A0A8J8T706_HALGN</name>
<accession>A0A8J8T706</accession>
<gene>
    <name evidence="1" type="ORF">FGO68_gene16535</name>
</gene>